<evidence type="ECO:0000313" key="1">
    <source>
        <dbReference type="EMBL" id="KIE47649.1"/>
    </source>
</evidence>
<evidence type="ECO:0000313" key="2">
    <source>
        <dbReference type="Proteomes" id="UP000031366"/>
    </source>
</evidence>
<dbReference type="STRING" id="29341.RSJ17_08440"/>
<sequence>MEYICPQCNEIKNCNYICSKCGGIMEDKGRVQEYYGPYSADAPIEDNGNSCTHVFLCNKCNFMERNNVKKVII</sequence>
<dbReference type="EMBL" id="AYSO01000014">
    <property type="protein sequence ID" value="KIE47649.1"/>
    <property type="molecule type" value="Genomic_DNA"/>
</dbReference>
<comment type="caution">
    <text evidence="1">The sequence shown here is derived from an EMBL/GenBank/DDBJ whole genome shotgun (WGS) entry which is preliminary data.</text>
</comment>
<dbReference type="AlphaFoldDB" id="A0A0C1U4D3"/>
<dbReference type="OrthoDB" id="1683552at2"/>
<proteinExistence type="predicted"/>
<accession>A0A0C1U4D3</accession>
<keyword evidence="2" id="KW-1185">Reference proteome</keyword>
<gene>
    <name evidence="1" type="ORF">U732_2951</name>
</gene>
<name>A0A0C1U4D3_9CLOT</name>
<protein>
    <submittedName>
        <fullName evidence="1">Uncharacterized protein</fullName>
    </submittedName>
</protein>
<dbReference type="RefSeq" id="WP_039631288.1">
    <property type="nucleotide sequence ID" value="NZ_AYSO01000014.1"/>
</dbReference>
<organism evidence="1 2">
    <name type="scientific">Clostridium argentinense CDC 2741</name>
    <dbReference type="NCBI Taxonomy" id="1418104"/>
    <lineage>
        <taxon>Bacteria</taxon>
        <taxon>Bacillati</taxon>
        <taxon>Bacillota</taxon>
        <taxon>Clostridia</taxon>
        <taxon>Eubacteriales</taxon>
        <taxon>Clostridiaceae</taxon>
        <taxon>Clostridium</taxon>
    </lineage>
</organism>
<dbReference type="Proteomes" id="UP000031366">
    <property type="component" value="Unassembled WGS sequence"/>
</dbReference>
<reference evidence="1 2" key="1">
    <citation type="journal article" date="2015" name="Infect. Genet. Evol.">
        <title>Genomic sequences of six botulinum neurotoxin-producing strains representing three clostridial species illustrate the mobility and diversity of botulinum neurotoxin genes.</title>
        <authorList>
            <person name="Smith T.J."/>
            <person name="Hill K.K."/>
            <person name="Xie G."/>
            <person name="Foley B.T."/>
            <person name="Williamson C.H."/>
            <person name="Foster J.T."/>
            <person name="Johnson S.L."/>
            <person name="Chertkov O."/>
            <person name="Teshima H."/>
            <person name="Gibbons H.S."/>
            <person name="Johnsky L.A."/>
            <person name="Karavis M.A."/>
            <person name="Smith L.A."/>
        </authorList>
    </citation>
    <scope>NUCLEOTIDE SEQUENCE [LARGE SCALE GENOMIC DNA]</scope>
    <source>
        <strain evidence="1 2">CDC 2741</strain>
    </source>
</reference>